<sequence length="181" mass="20140">MTSATQGVVIPKGQDEKSEKIMVYTSTSLYWGEVVVKEVIRVSTWLRTNAAPDRITLYNASGIITTTAVNAKPFHYGELNIPVSQIHAYHLMPPARDPIDFDPTEPNRRMESVTALVSTFMFKGSLRLSANADLKKYLEVTRESFTAIYDAEITNGVIPSLGPISVPFVLVRQDTTTFAKR</sequence>
<comment type="caution">
    <text evidence="1">The sequence shown here is derived from an EMBL/GenBank/DDBJ whole genome shotgun (WGS) entry which is preliminary data.</text>
</comment>
<organism evidence="1">
    <name type="scientific">Anaerolinea thermolimosa</name>
    <dbReference type="NCBI Taxonomy" id="229919"/>
    <lineage>
        <taxon>Bacteria</taxon>
        <taxon>Bacillati</taxon>
        <taxon>Chloroflexota</taxon>
        <taxon>Anaerolineae</taxon>
        <taxon>Anaerolineales</taxon>
        <taxon>Anaerolineaceae</taxon>
        <taxon>Anaerolinea</taxon>
    </lineage>
</organism>
<gene>
    <name evidence="1" type="ORF">ENT37_09450</name>
</gene>
<proteinExistence type="predicted"/>
<dbReference type="EMBL" id="DSYK01000460">
    <property type="protein sequence ID" value="HGS22081.1"/>
    <property type="molecule type" value="Genomic_DNA"/>
</dbReference>
<name>A0A7C4PGZ5_9CHLR</name>
<reference evidence="1" key="1">
    <citation type="journal article" date="2020" name="mSystems">
        <title>Genome- and Community-Level Interaction Insights into Carbon Utilization and Element Cycling Functions of Hydrothermarchaeota in Hydrothermal Sediment.</title>
        <authorList>
            <person name="Zhou Z."/>
            <person name="Liu Y."/>
            <person name="Xu W."/>
            <person name="Pan J."/>
            <person name="Luo Z.H."/>
            <person name="Li M."/>
        </authorList>
    </citation>
    <scope>NUCLEOTIDE SEQUENCE [LARGE SCALE GENOMIC DNA]</scope>
    <source>
        <strain evidence="1">SpSt-573</strain>
    </source>
</reference>
<accession>A0A7C4PGZ5</accession>
<dbReference type="AlphaFoldDB" id="A0A7C4PGZ5"/>
<protein>
    <submittedName>
        <fullName evidence="1">Uncharacterized protein</fullName>
    </submittedName>
</protein>
<evidence type="ECO:0000313" key="1">
    <source>
        <dbReference type="EMBL" id="HGS22081.1"/>
    </source>
</evidence>